<name>A0ABR2ZWB6_9AGAR</name>
<comment type="caution">
    <text evidence="3">The sequence shown here is derived from an EMBL/GenBank/DDBJ whole genome shotgun (WGS) entry which is preliminary data.</text>
</comment>
<evidence type="ECO:0000313" key="3">
    <source>
        <dbReference type="EMBL" id="KAL0065620.1"/>
    </source>
</evidence>
<gene>
    <name evidence="3" type="ORF">AAF712_007398</name>
</gene>
<evidence type="ECO:0000313" key="4">
    <source>
        <dbReference type="Proteomes" id="UP001437256"/>
    </source>
</evidence>
<proteinExistence type="predicted"/>
<feature type="transmembrane region" description="Helical" evidence="1">
    <location>
        <begin position="237"/>
        <end position="254"/>
    </location>
</feature>
<reference evidence="3 4" key="1">
    <citation type="submission" date="2024-05" db="EMBL/GenBank/DDBJ databases">
        <title>A draft genome resource for the thread blight pathogen Marasmius tenuissimus strain MS-2.</title>
        <authorList>
            <person name="Yulfo-Soto G.E."/>
            <person name="Baruah I.K."/>
            <person name="Amoako-Attah I."/>
            <person name="Bukari Y."/>
            <person name="Meinhardt L.W."/>
            <person name="Bailey B.A."/>
            <person name="Cohen S.P."/>
        </authorList>
    </citation>
    <scope>NUCLEOTIDE SEQUENCE [LARGE SCALE GENOMIC DNA]</scope>
    <source>
        <strain evidence="3 4">MS-2</strain>
    </source>
</reference>
<keyword evidence="4" id="KW-1185">Reference proteome</keyword>
<feature type="transmembrane region" description="Helical" evidence="1">
    <location>
        <begin position="196"/>
        <end position="216"/>
    </location>
</feature>
<organism evidence="3 4">
    <name type="scientific">Marasmius tenuissimus</name>
    <dbReference type="NCBI Taxonomy" id="585030"/>
    <lineage>
        <taxon>Eukaryota</taxon>
        <taxon>Fungi</taxon>
        <taxon>Dikarya</taxon>
        <taxon>Basidiomycota</taxon>
        <taxon>Agaricomycotina</taxon>
        <taxon>Agaricomycetes</taxon>
        <taxon>Agaricomycetidae</taxon>
        <taxon>Agaricales</taxon>
        <taxon>Marasmiineae</taxon>
        <taxon>Marasmiaceae</taxon>
        <taxon>Marasmius</taxon>
    </lineage>
</organism>
<dbReference type="Proteomes" id="UP001437256">
    <property type="component" value="Unassembled WGS sequence"/>
</dbReference>
<accession>A0ABR2ZWB6</accession>
<feature type="transmembrane region" description="Helical" evidence="1">
    <location>
        <begin position="553"/>
        <end position="576"/>
    </location>
</feature>
<feature type="transmembrane region" description="Helical" evidence="1">
    <location>
        <begin position="442"/>
        <end position="466"/>
    </location>
</feature>
<feature type="transmembrane region" description="Helical" evidence="1">
    <location>
        <begin position="110"/>
        <end position="132"/>
    </location>
</feature>
<protein>
    <recommendedName>
        <fullName evidence="5">Transmembrane protein</fullName>
    </recommendedName>
</protein>
<keyword evidence="1" id="KW-1133">Transmembrane helix</keyword>
<keyword evidence="2" id="KW-0732">Signal</keyword>
<keyword evidence="1" id="KW-0472">Membrane</keyword>
<evidence type="ECO:0008006" key="5">
    <source>
        <dbReference type="Google" id="ProtNLM"/>
    </source>
</evidence>
<feature type="transmembrane region" description="Helical" evidence="1">
    <location>
        <begin position="501"/>
        <end position="521"/>
    </location>
</feature>
<evidence type="ECO:0000256" key="2">
    <source>
        <dbReference type="SAM" id="SignalP"/>
    </source>
</evidence>
<evidence type="ECO:0000256" key="1">
    <source>
        <dbReference type="SAM" id="Phobius"/>
    </source>
</evidence>
<dbReference type="EMBL" id="JBBXMP010000045">
    <property type="protein sequence ID" value="KAL0065620.1"/>
    <property type="molecule type" value="Genomic_DNA"/>
</dbReference>
<feature type="chain" id="PRO_5045044573" description="Transmembrane protein" evidence="2">
    <location>
        <begin position="23"/>
        <end position="584"/>
    </location>
</feature>
<keyword evidence="1" id="KW-0812">Transmembrane</keyword>
<sequence>MLLIRRLLILFLLASLYHSATSKNFTDCLVDLQHRLPPGSRGVVDNQGQPVDDPKTATAIPYITCLHECGSGAAIRPWLSVVQEFSAWLLPYLALLSQLPFGAHDRWDNLIAAILTVGSPALAAFSLAITVLNGRWSARLFGSYSYPNRRNAVRVLNSLQQSPLRIDPDRRLIASLVVLPENDKWWSELIAWQDHAHTWSISAASFIAWVVIAYALTIANSFTDDVMTKIDISGQPVGAIWLWLIAIVFLWLQISPKCDSAMVKKALDRANEIAHVAGTYDHNPVLASRLSGRRAIYLDTDRSQTLYADEHVSVPIYNYARLFTWTEAVQEMAACFCHAARRAKNFESVDSEMEWVEGSHLDSNTIRPENRRGTAVQVEEYCSSESQPKLPPEVLEHASGVWTRLVIASSAALGLQWGTTGAAFLTVYLSPTTGLGCRSTAYLLYASAATLVAVMLVLSSILTHYASACSSRDPFKPHLRPLKGRLLAWSAIFLRRSGKTLGFFNAIWLVMACIFQITGFFKRCYCDGSVPGRGADKAYMIVKPLDPDVKYMMAGWIGGVVLGIGTAVSFIVYMNLMIQNNNDD</sequence>
<feature type="signal peptide" evidence="2">
    <location>
        <begin position="1"/>
        <end position="22"/>
    </location>
</feature>